<dbReference type="Pfam" id="PF20152">
    <property type="entry name" value="DUF6534"/>
    <property type="match status" value="1"/>
</dbReference>
<evidence type="ECO:0000313" key="4">
    <source>
        <dbReference type="Proteomes" id="UP000054097"/>
    </source>
</evidence>
<gene>
    <name evidence="3" type="ORF">M408DRAFT_104088</name>
</gene>
<name>A0A0C2WVL7_SERVB</name>
<reference evidence="4" key="2">
    <citation type="submission" date="2015-01" db="EMBL/GenBank/DDBJ databases">
        <title>Evolutionary Origins and Diversification of the Mycorrhizal Mutualists.</title>
        <authorList>
            <consortium name="DOE Joint Genome Institute"/>
            <consortium name="Mycorrhizal Genomics Consortium"/>
            <person name="Kohler A."/>
            <person name="Kuo A."/>
            <person name="Nagy L.G."/>
            <person name="Floudas D."/>
            <person name="Copeland A."/>
            <person name="Barry K.W."/>
            <person name="Cichocki N."/>
            <person name="Veneault-Fourrey C."/>
            <person name="LaButti K."/>
            <person name="Lindquist E.A."/>
            <person name="Lipzen A."/>
            <person name="Lundell T."/>
            <person name="Morin E."/>
            <person name="Murat C."/>
            <person name="Riley R."/>
            <person name="Ohm R."/>
            <person name="Sun H."/>
            <person name="Tunlid A."/>
            <person name="Henrissat B."/>
            <person name="Grigoriev I.V."/>
            <person name="Hibbett D.S."/>
            <person name="Martin F."/>
        </authorList>
    </citation>
    <scope>NUCLEOTIDE SEQUENCE [LARGE SCALE GENOMIC DNA]</scope>
    <source>
        <strain evidence="4">MAFF 305830</strain>
    </source>
</reference>
<feature type="transmembrane region" description="Helical" evidence="1">
    <location>
        <begin position="6"/>
        <end position="30"/>
    </location>
</feature>
<organism evidence="3 4">
    <name type="scientific">Serendipita vermifera MAFF 305830</name>
    <dbReference type="NCBI Taxonomy" id="933852"/>
    <lineage>
        <taxon>Eukaryota</taxon>
        <taxon>Fungi</taxon>
        <taxon>Dikarya</taxon>
        <taxon>Basidiomycota</taxon>
        <taxon>Agaricomycotina</taxon>
        <taxon>Agaricomycetes</taxon>
        <taxon>Sebacinales</taxon>
        <taxon>Serendipitaceae</taxon>
        <taxon>Serendipita</taxon>
    </lineage>
</organism>
<protein>
    <recommendedName>
        <fullName evidence="2">DUF6534 domain-containing protein</fullName>
    </recommendedName>
</protein>
<keyword evidence="1" id="KW-0812">Transmembrane</keyword>
<dbReference type="Proteomes" id="UP000054097">
    <property type="component" value="Unassembled WGS sequence"/>
</dbReference>
<feature type="transmembrane region" description="Helical" evidence="1">
    <location>
        <begin position="88"/>
        <end position="107"/>
    </location>
</feature>
<keyword evidence="4" id="KW-1185">Reference proteome</keyword>
<evidence type="ECO:0000259" key="2">
    <source>
        <dbReference type="Pfam" id="PF20152"/>
    </source>
</evidence>
<dbReference type="AlphaFoldDB" id="A0A0C2WVL7"/>
<dbReference type="STRING" id="933852.A0A0C2WVL7"/>
<proteinExistence type="predicted"/>
<dbReference type="EMBL" id="KN824383">
    <property type="protein sequence ID" value="KIM21437.1"/>
    <property type="molecule type" value="Genomic_DNA"/>
</dbReference>
<keyword evidence="1" id="KW-1133">Transmembrane helix</keyword>
<dbReference type="PANTHER" id="PTHR40465:SF1">
    <property type="entry name" value="DUF6534 DOMAIN-CONTAINING PROTEIN"/>
    <property type="match status" value="1"/>
</dbReference>
<dbReference type="InterPro" id="IPR045339">
    <property type="entry name" value="DUF6534"/>
</dbReference>
<reference evidence="3 4" key="1">
    <citation type="submission" date="2014-04" db="EMBL/GenBank/DDBJ databases">
        <authorList>
            <consortium name="DOE Joint Genome Institute"/>
            <person name="Kuo A."/>
            <person name="Zuccaro A."/>
            <person name="Kohler A."/>
            <person name="Nagy L.G."/>
            <person name="Floudas D."/>
            <person name="Copeland A."/>
            <person name="Barry K.W."/>
            <person name="Cichocki N."/>
            <person name="Veneault-Fourrey C."/>
            <person name="LaButti K."/>
            <person name="Lindquist E.A."/>
            <person name="Lipzen A."/>
            <person name="Lundell T."/>
            <person name="Morin E."/>
            <person name="Murat C."/>
            <person name="Sun H."/>
            <person name="Tunlid A."/>
            <person name="Henrissat B."/>
            <person name="Grigoriev I.V."/>
            <person name="Hibbett D.S."/>
            <person name="Martin F."/>
            <person name="Nordberg H.P."/>
            <person name="Cantor M.N."/>
            <person name="Hua S.X."/>
        </authorList>
    </citation>
    <scope>NUCLEOTIDE SEQUENCE [LARGE SCALE GENOMIC DNA]</scope>
    <source>
        <strain evidence="3 4">MAFF 305830</strain>
    </source>
</reference>
<dbReference type="HOGENOM" id="CLU_831992_0_0_1"/>
<feature type="domain" description="DUF6534" evidence="2">
    <location>
        <begin position="164"/>
        <end position="252"/>
    </location>
</feature>
<keyword evidence="1" id="KW-0472">Membrane</keyword>
<dbReference type="OrthoDB" id="3203775at2759"/>
<accession>A0A0C2WVL7</accession>
<feature type="transmembrane region" description="Helical" evidence="1">
    <location>
        <begin position="42"/>
        <end position="68"/>
    </location>
</feature>
<sequence>MSDFSPILRGVTVGTNLNGMVYMLEVFQLVSYLRHYWKRDGYLIKGVVLLCFVIDTICTIAIFAWAYIDGVIHWGQVEYLSRQFWPTPTWVFCTTFVGAIVQSFLIYRYYLLSSQRIMSCILAIFMFGGLVGGFLLGIFNITFVSYADREKPKIISMIWLISSSTADVLIAVSLVLALSRVSAVTTIRRTKLLLSKLIIVSIQSGAVTTILALLLLTFYLASPTTNDPAIFGFILGRAYTITMLFNLNIRRSLETTCTVCGMNTLGGAASAATKVGMSNIIHGEVDHAASGLHPQELGLPQLDVNGTIPLEDAHSFGSRSSLRASKAPELV</sequence>
<dbReference type="PANTHER" id="PTHR40465">
    <property type="entry name" value="CHROMOSOME 1, WHOLE GENOME SHOTGUN SEQUENCE"/>
    <property type="match status" value="1"/>
</dbReference>
<feature type="transmembrane region" description="Helical" evidence="1">
    <location>
        <begin position="197"/>
        <end position="222"/>
    </location>
</feature>
<feature type="transmembrane region" description="Helical" evidence="1">
    <location>
        <begin position="154"/>
        <end position="176"/>
    </location>
</feature>
<evidence type="ECO:0000256" key="1">
    <source>
        <dbReference type="SAM" id="Phobius"/>
    </source>
</evidence>
<feature type="transmembrane region" description="Helical" evidence="1">
    <location>
        <begin position="119"/>
        <end position="142"/>
    </location>
</feature>
<evidence type="ECO:0000313" key="3">
    <source>
        <dbReference type="EMBL" id="KIM21437.1"/>
    </source>
</evidence>
<feature type="transmembrane region" description="Helical" evidence="1">
    <location>
        <begin position="228"/>
        <end position="247"/>
    </location>
</feature>